<dbReference type="PANTHER" id="PTHR33266">
    <property type="entry name" value="CHROMOSOME 15, WHOLE GENOME SHOTGUN SEQUENCE"/>
    <property type="match status" value="1"/>
</dbReference>
<evidence type="ECO:0000313" key="1">
    <source>
        <dbReference type="EMBL" id="KAK7452686.1"/>
    </source>
</evidence>
<protein>
    <recommendedName>
        <fullName evidence="3">Crinkler (CRN) family protein</fullName>
    </recommendedName>
</protein>
<keyword evidence="2" id="KW-1185">Reference proteome</keyword>
<evidence type="ECO:0000313" key="2">
    <source>
        <dbReference type="Proteomes" id="UP001498398"/>
    </source>
</evidence>
<dbReference type="Proteomes" id="UP001498398">
    <property type="component" value="Unassembled WGS sequence"/>
</dbReference>
<comment type="caution">
    <text evidence="1">The sequence shown here is derived from an EMBL/GenBank/DDBJ whole genome shotgun (WGS) entry which is preliminary data.</text>
</comment>
<gene>
    <name evidence="1" type="ORF">VKT23_012087</name>
</gene>
<dbReference type="PANTHER" id="PTHR33266:SF1">
    <property type="entry name" value="F-BOX DOMAIN-CONTAINING PROTEIN"/>
    <property type="match status" value="1"/>
</dbReference>
<dbReference type="EMBL" id="JBANRG010000028">
    <property type="protein sequence ID" value="KAK7452686.1"/>
    <property type="molecule type" value="Genomic_DNA"/>
</dbReference>
<evidence type="ECO:0008006" key="3">
    <source>
        <dbReference type="Google" id="ProtNLM"/>
    </source>
</evidence>
<accession>A0ABR1J6W3</accession>
<sequence>MASSGAAARPYLLLQHLVHAYKAKRMDFTAQDHCESLYDLIYVVDRHMPHDVQYSVLIAALEPLVDVFREANEEKDIEAAFTAFYGSINRFFGSKPIISIESIKSIASPIQKYSELHGLKINYVKTSALWAMEYDNTEYFDMRFRDVEHLFHADADFDSAFKALFEKLGYDISESEHANKSSLSDGEEASRALKASMAVPFRGLSARALFAYLTDCHKRFATGDSETQFFCARYISICNSSGTGKTRAILELPTFNIPLLYINMRHSDDTKNFPPKDSNIAQLFNPAFCSSADNYYHVCLKIFCAIFELLIPEFNKPDQEVDVMINSWNARYTKDVSMDNVERPMFFHKVSQLYHKMEEDCANSKQRLFDTYKQLCRCLKLPERFLVLALDETQEITECPQAEGRGYSPSHMLGRAIADFTRDLDGPAVWVLFSSTNSGITHFAAPAPFYETARVASDRELLFTPFSALEWDVYSDSRNKLDVFSVGEFKTMICFGRPLWKSVSTLHPSPSEMTAYALDKLLCRQGGSSPGDAYAYLALLGQRFALKVNNGSHRARSFVSKGIANHMRYLVYTTEDCLTQCSDYPSEPVLSHAAASYMYTSAGNLNMLLSVLKDQISSGLIQAGELGELMGRLLILIGRDFAAIRAYGIEVEAKPVFPERYHQYYKPFPSTPGLEYFAYLKPVPLLLVLCILFGDEWIMPDHIKAFERAYVSASHWIRITENVGPFPDAESKQDCLEDLFLRGIGIQCWHEQPMIDGLWPILFLKDTDEYDGMSTMVMQIKNWQDAVDPAKNVGIMDSSVDLDTGRPHVIVGINFGGDEEKGETFSVTYPENHGTLELKFSLRCFSEPDLKVLACRSGLAESFKSLKDVYKRPERFEECIKQVITSTSCWK</sequence>
<name>A0ABR1J6W3_9AGAR</name>
<reference evidence="1 2" key="1">
    <citation type="submission" date="2024-01" db="EMBL/GenBank/DDBJ databases">
        <title>A draft genome for the cacao thread blight pathogen Marasmiellus scandens.</title>
        <authorList>
            <person name="Baruah I.K."/>
            <person name="Leung J."/>
            <person name="Bukari Y."/>
            <person name="Amoako-Attah I."/>
            <person name="Meinhardt L.W."/>
            <person name="Bailey B.A."/>
            <person name="Cohen S.P."/>
        </authorList>
    </citation>
    <scope>NUCLEOTIDE SEQUENCE [LARGE SCALE GENOMIC DNA]</scope>
    <source>
        <strain evidence="1 2">GH-19</strain>
    </source>
</reference>
<proteinExistence type="predicted"/>
<organism evidence="1 2">
    <name type="scientific">Marasmiellus scandens</name>
    <dbReference type="NCBI Taxonomy" id="2682957"/>
    <lineage>
        <taxon>Eukaryota</taxon>
        <taxon>Fungi</taxon>
        <taxon>Dikarya</taxon>
        <taxon>Basidiomycota</taxon>
        <taxon>Agaricomycotina</taxon>
        <taxon>Agaricomycetes</taxon>
        <taxon>Agaricomycetidae</taxon>
        <taxon>Agaricales</taxon>
        <taxon>Marasmiineae</taxon>
        <taxon>Omphalotaceae</taxon>
        <taxon>Marasmiellus</taxon>
    </lineage>
</organism>